<organism evidence="2 3">
    <name type="scientific">Rurimicrobium arvi</name>
    <dbReference type="NCBI Taxonomy" id="2049916"/>
    <lineage>
        <taxon>Bacteria</taxon>
        <taxon>Pseudomonadati</taxon>
        <taxon>Bacteroidota</taxon>
        <taxon>Chitinophagia</taxon>
        <taxon>Chitinophagales</taxon>
        <taxon>Chitinophagaceae</taxon>
        <taxon>Rurimicrobium</taxon>
    </lineage>
</organism>
<proteinExistence type="predicted"/>
<gene>
    <name evidence="2" type="ORF">GCM10023092_22440</name>
</gene>
<dbReference type="Proteomes" id="UP001501410">
    <property type="component" value="Unassembled WGS sequence"/>
</dbReference>
<evidence type="ECO:0000259" key="1">
    <source>
        <dbReference type="PROSITE" id="PS50102"/>
    </source>
</evidence>
<dbReference type="Gene3D" id="3.30.70.330">
    <property type="match status" value="1"/>
</dbReference>
<sequence>MPFEVTERALYQLFVAFGCITQVDIRRTRNGRSEGVAYVDIKKDYDGNTAINKLDTINFMNRFLRVYEIQNGS</sequence>
<keyword evidence="3" id="KW-1185">Reference proteome</keyword>
<dbReference type="SMART" id="SM00360">
    <property type="entry name" value="RRM"/>
    <property type="match status" value="1"/>
</dbReference>
<accession>A0ABP8MZ66</accession>
<dbReference type="Pfam" id="PF00076">
    <property type="entry name" value="RRM_1"/>
    <property type="match status" value="1"/>
</dbReference>
<dbReference type="EMBL" id="BAABEZ010000022">
    <property type="protein sequence ID" value="GAA4456736.1"/>
    <property type="molecule type" value="Genomic_DNA"/>
</dbReference>
<protein>
    <recommendedName>
        <fullName evidence="1">RRM domain-containing protein</fullName>
    </recommendedName>
</protein>
<dbReference type="InterPro" id="IPR000504">
    <property type="entry name" value="RRM_dom"/>
</dbReference>
<feature type="domain" description="RRM" evidence="1">
    <location>
        <begin position="1"/>
        <end position="71"/>
    </location>
</feature>
<reference evidence="3" key="1">
    <citation type="journal article" date="2019" name="Int. J. Syst. Evol. Microbiol.">
        <title>The Global Catalogue of Microorganisms (GCM) 10K type strain sequencing project: providing services to taxonomists for standard genome sequencing and annotation.</title>
        <authorList>
            <consortium name="The Broad Institute Genomics Platform"/>
            <consortium name="The Broad Institute Genome Sequencing Center for Infectious Disease"/>
            <person name="Wu L."/>
            <person name="Ma J."/>
        </authorList>
    </citation>
    <scope>NUCLEOTIDE SEQUENCE [LARGE SCALE GENOMIC DNA]</scope>
    <source>
        <strain evidence="3">JCM 31921</strain>
    </source>
</reference>
<evidence type="ECO:0000313" key="2">
    <source>
        <dbReference type="EMBL" id="GAA4456736.1"/>
    </source>
</evidence>
<name>A0ABP8MZ66_9BACT</name>
<dbReference type="PROSITE" id="PS50102">
    <property type="entry name" value="RRM"/>
    <property type="match status" value="1"/>
</dbReference>
<evidence type="ECO:0000313" key="3">
    <source>
        <dbReference type="Proteomes" id="UP001501410"/>
    </source>
</evidence>
<dbReference type="InterPro" id="IPR012677">
    <property type="entry name" value="Nucleotide-bd_a/b_plait_sf"/>
</dbReference>
<comment type="caution">
    <text evidence="2">The sequence shown here is derived from an EMBL/GenBank/DDBJ whole genome shotgun (WGS) entry which is preliminary data.</text>
</comment>
<dbReference type="InterPro" id="IPR035979">
    <property type="entry name" value="RBD_domain_sf"/>
</dbReference>
<dbReference type="SUPFAM" id="SSF54928">
    <property type="entry name" value="RNA-binding domain, RBD"/>
    <property type="match status" value="1"/>
</dbReference>